<name>A0A6A6RS81_9PLEO</name>
<protein>
    <submittedName>
        <fullName evidence="3">Uncharacterized protein</fullName>
    </submittedName>
</protein>
<sequence>MRYHRLFSISIVIPAFALALGGLDLRPASSHSPPIEPTPASLGLEKQPSSLASDNRKRDDAQEGPCGIVLFPVIKQGFEPEIGSLFGGECGVRKSSTRTNPTPGIEPIAKEMRSLHLVPDLERASFQTRSRPGISVIKNRNALRAGLIERTKIPRSAMRIEPVTLGLTTGSYIITRLRVTSEWSLGLR</sequence>
<evidence type="ECO:0000313" key="4">
    <source>
        <dbReference type="Proteomes" id="UP000799753"/>
    </source>
</evidence>
<feature type="signal peptide" evidence="2">
    <location>
        <begin position="1"/>
        <end position="19"/>
    </location>
</feature>
<dbReference type="AlphaFoldDB" id="A0A6A6RS81"/>
<evidence type="ECO:0000256" key="1">
    <source>
        <dbReference type="SAM" id="MobiDB-lite"/>
    </source>
</evidence>
<reference evidence="3" key="1">
    <citation type="journal article" date="2020" name="Stud. Mycol.">
        <title>101 Dothideomycetes genomes: a test case for predicting lifestyles and emergence of pathogens.</title>
        <authorList>
            <person name="Haridas S."/>
            <person name="Albert R."/>
            <person name="Binder M."/>
            <person name="Bloem J."/>
            <person name="Labutti K."/>
            <person name="Salamov A."/>
            <person name="Andreopoulos B."/>
            <person name="Baker S."/>
            <person name="Barry K."/>
            <person name="Bills G."/>
            <person name="Bluhm B."/>
            <person name="Cannon C."/>
            <person name="Castanera R."/>
            <person name="Culley D."/>
            <person name="Daum C."/>
            <person name="Ezra D."/>
            <person name="Gonzalez J."/>
            <person name="Henrissat B."/>
            <person name="Kuo A."/>
            <person name="Liang C."/>
            <person name="Lipzen A."/>
            <person name="Lutzoni F."/>
            <person name="Magnuson J."/>
            <person name="Mondo S."/>
            <person name="Nolan M."/>
            <person name="Ohm R."/>
            <person name="Pangilinan J."/>
            <person name="Park H.-J."/>
            <person name="Ramirez L."/>
            <person name="Alfaro M."/>
            <person name="Sun H."/>
            <person name="Tritt A."/>
            <person name="Yoshinaga Y."/>
            <person name="Zwiers L.-H."/>
            <person name="Turgeon B."/>
            <person name="Goodwin S."/>
            <person name="Spatafora J."/>
            <person name="Crous P."/>
            <person name="Grigoriev I."/>
        </authorList>
    </citation>
    <scope>NUCLEOTIDE SEQUENCE</scope>
    <source>
        <strain evidence="3">CBS 473.64</strain>
    </source>
</reference>
<gene>
    <name evidence="3" type="ORF">P280DRAFT_482356</name>
</gene>
<proteinExistence type="predicted"/>
<evidence type="ECO:0000256" key="2">
    <source>
        <dbReference type="SAM" id="SignalP"/>
    </source>
</evidence>
<keyword evidence="4" id="KW-1185">Reference proteome</keyword>
<evidence type="ECO:0000313" key="3">
    <source>
        <dbReference type="EMBL" id="KAF2637912.1"/>
    </source>
</evidence>
<accession>A0A6A6RS81</accession>
<keyword evidence="2" id="KW-0732">Signal</keyword>
<feature type="chain" id="PRO_5025567134" evidence="2">
    <location>
        <begin position="20"/>
        <end position="188"/>
    </location>
</feature>
<feature type="region of interest" description="Disordered" evidence="1">
    <location>
        <begin position="29"/>
        <end position="63"/>
    </location>
</feature>
<dbReference type="Proteomes" id="UP000799753">
    <property type="component" value="Unassembled WGS sequence"/>
</dbReference>
<dbReference type="EMBL" id="MU006791">
    <property type="protein sequence ID" value="KAF2637912.1"/>
    <property type="molecule type" value="Genomic_DNA"/>
</dbReference>
<organism evidence="3 4">
    <name type="scientific">Massarina eburnea CBS 473.64</name>
    <dbReference type="NCBI Taxonomy" id="1395130"/>
    <lineage>
        <taxon>Eukaryota</taxon>
        <taxon>Fungi</taxon>
        <taxon>Dikarya</taxon>
        <taxon>Ascomycota</taxon>
        <taxon>Pezizomycotina</taxon>
        <taxon>Dothideomycetes</taxon>
        <taxon>Pleosporomycetidae</taxon>
        <taxon>Pleosporales</taxon>
        <taxon>Massarineae</taxon>
        <taxon>Massarinaceae</taxon>
        <taxon>Massarina</taxon>
    </lineage>
</organism>